<sequence length="123" mass="13982">MHEHKVYVYVLDQAYQPSQEQKDKAVSFFELIVPSSHQGTTGLSDYSIELDDVSVIETTFTLRAGGPAGSNKYWLIDEDESADDADEEDYDELDFGTELRPEVIEELESILGTKLALTWEWDD</sequence>
<comment type="caution">
    <text evidence="1">The sequence shown here is derived from an EMBL/GenBank/DDBJ whole genome shotgun (WGS) entry which is preliminary data.</text>
</comment>
<reference evidence="1 2" key="1">
    <citation type="submission" date="2019-02" db="EMBL/GenBank/DDBJ databases">
        <title>The Batch Genome Submission of Acinetobacter spp. strains.</title>
        <authorList>
            <person name="Qin J."/>
            <person name="Hu Y."/>
            <person name="Ye H."/>
            <person name="Wei L."/>
            <person name="Feng Y."/>
            <person name="Zong Z."/>
        </authorList>
    </citation>
    <scope>NUCLEOTIDE SEQUENCE [LARGE SCALE GENOMIC DNA]</scope>
    <source>
        <strain evidence="1 2">WCHABo060081</strain>
    </source>
</reference>
<name>A0A4Q7AQL4_9GAMM</name>
<organism evidence="1 2">
    <name type="scientific">Acinetobacter bouvetii</name>
    <dbReference type="NCBI Taxonomy" id="202951"/>
    <lineage>
        <taxon>Bacteria</taxon>
        <taxon>Pseudomonadati</taxon>
        <taxon>Pseudomonadota</taxon>
        <taxon>Gammaproteobacteria</taxon>
        <taxon>Moraxellales</taxon>
        <taxon>Moraxellaceae</taxon>
        <taxon>Acinetobacter</taxon>
    </lineage>
</organism>
<accession>A0A4Q7AQL4</accession>
<dbReference type="AlphaFoldDB" id="A0A4Q7AQL4"/>
<proteinExistence type="predicted"/>
<evidence type="ECO:0000313" key="2">
    <source>
        <dbReference type="Proteomes" id="UP000293483"/>
    </source>
</evidence>
<gene>
    <name evidence="1" type="ORF">EXE25_13165</name>
</gene>
<dbReference type="Proteomes" id="UP000293483">
    <property type="component" value="Unassembled WGS sequence"/>
</dbReference>
<dbReference type="EMBL" id="SGSU01000015">
    <property type="protein sequence ID" value="RZG65499.1"/>
    <property type="molecule type" value="Genomic_DNA"/>
</dbReference>
<evidence type="ECO:0000313" key="1">
    <source>
        <dbReference type="EMBL" id="RZG65499.1"/>
    </source>
</evidence>
<protein>
    <submittedName>
        <fullName evidence="1">Uncharacterized protein</fullName>
    </submittedName>
</protein>
<dbReference type="RefSeq" id="WP_130147030.1">
    <property type="nucleotide sequence ID" value="NZ_SGSU01000015.1"/>
</dbReference>